<evidence type="ECO:0000259" key="1">
    <source>
        <dbReference type="Pfam" id="PF01551"/>
    </source>
</evidence>
<dbReference type="InterPro" id="IPR016047">
    <property type="entry name" value="M23ase_b-sheet_dom"/>
</dbReference>
<dbReference type="CDD" id="cd12797">
    <property type="entry name" value="M23_peptidase"/>
    <property type="match status" value="1"/>
</dbReference>
<feature type="domain" description="M23ase beta-sheet core" evidence="1">
    <location>
        <begin position="195"/>
        <end position="290"/>
    </location>
</feature>
<name>A0ABT8CE59_9BACT</name>
<dbReference type="PANTHER" id="PTHR21666">
    <property type="entry name" value="PEPTIDASE-RELATED"/>
    <property type="match status" value="1"/>
</dbReference>
<comment type="caution">
    <text evidence="3">The sequence shown here is derived from an EMBL/GenBank/DDBJ whole genome shotgun (WGS) entry which is preliminary data.</text>
</comment>
<dbReference type="Proteomes" id="UP001236663">
    <property type="component" value="Unassembled WGS sequence"/>
</dbReference>
<reference evidence="4" key="1">
    <citation type="journal article" date="2019" name="Int. J. Syst. Evol. Microbiol.">
        <title>The Global Catalogue of Microorganisms (GCM) 10K type strain sequencing project: providing services to taxonomists for standard genome sequencing and annotation.</title>
        <authorList>
            <consortium name="The Broad Institute Genomics Platform"/>
            <consortium name="The Broad Institute Genome Sequencing Center for Infectious Disease"/>
            <person name="Wu L."/>
            <person name="Ma J."/>
        </authorList>
    </citation>
    <scope>NUCLEOTIDE SEQUENCE [LARGE SCALE GENOMIC DNA]</scope>
    <source>
        <strain evidence="4">CECT 7706</strain>
    </source>
</reference>
<dbReference type="PANTHER" id="PTHR21666:SF268">
    <property type="entry name" value="PEPTIDASE M23 DOMAIN-CONTAINING PROTEIN"/>
    <property type="match status" value="1"/>
</dbReference>
<organism evidence="3 4">
    <name type="scientific">Cyclobacterium jeungdonense</name>
    <dbReference type="NCBI Taxonomy" id="708087"/>
    <lineage>
        <taxon>Bacteria</taxon>
        <taxon>Pseudomonadati</taxon>
        <taxon>Bacteroidota</taxon>
        <taxon>Cytophagia</taxon>
        <taxon>Cytophagales</taxon>
        <taxon>Cyclobacteriaceae</taxon>
        <taxon>Cyclobacterium</taxon>
    </lineage>
</organism>
<protein>
    <submittedName>
        <fullName evidence="3">M23 family metallopeptidase</fullName>
    </submittedName>
</protein>
<dbReference type="SUPFAM" id="SSF51261">
    <property type="entry name" value="Duplicated hybrid motif"/>
    <property type="match status" value="1"/>
</dbReference>
<dbReference type="Pfam" id="PF08239">
    <property type="entry name" value="SH3_3"/>
    <property type="match status" value="1"/>
</dbReference>
<gene>
    <name evidence="3" type="ORF">QWZ15_21820</name>
</gene>
<proteinExistence type="predicted"/>
<evidence type="ECO:0000313" key="3">
    <source>
        <dbReference type="EMBL" id="MDN3690472.1"/>
    </source>
</evidence>
<dbReference type="Gene3D" id="2.30.30.40">
    <property type="entry name" value="SH3 Domains"/>
    <property type="match status" value="1"/>
</dbReference>
<dbReference type="InterPro" id="IPR003646">
    <property type="entry name" value="SH3-like_bac-type"/>
</dbReference>
<dbReference type="InterPro" id="IPR050570">
    <property type="entry name" value="Cell_wall_metabolism_enzyme"/>
</dbReference>
<dbReference type="EMBL" id="JAUFQS010000047">
    <property type="protein sequence ID" value="MDN3690472.1"/>
    <property type="molecule type" value="Genomic_DNA"/>
</dbReference>
<sequence>MKNLSLYALVFLSLSCQGTKIEQLFSSASPYDKYLHDLKSSTLKNNSLVKDWEAAGEQALADSNSVELPYKELTQFDPAAPEAASFLFSAREGQEITINLKLLSDTSAIWFIDLFKVNGSGDLEQLKPERNENASRYPVGSEGKFLLRLQPELLKGGLVELSISYASTLSFPLLEKSYLNIASFFGDSREGGRRKHEGVDIFAARGTPVLAVSEGRVSRVGNNRLGGKTVRVSSGRYSYYYAHLDSQVVSAGSKVKPGDTLGTVGNTGNARTTAPHLHFGIYAPGWKSLDPLHFFQDAPELADLPMADSVFLNNWGRVKGELVNLRQGPSTRSLVLDKLGRQEVFRIEGKTAGWLRIRLPDHRKGFLASNLAEDIESPLDKRTLQDSDWLKVNWWSSEFQHPSFSGKAEVFGSFGQFDLVTAANGIQLWVKNQADRTDL</sequence>
<keyword evidence="4" id="KW-1185">Reference proteome</keyword>
<feature type="domain" description="SH3b" evidence="2">
    <location>
        <begin position="323"/>
        <end position="369"/>
    </location>
</feature>
<dbReference type="PROSITE" id="PS51257">
    <property type="entry name" value="PROKAR_LIPOPROTEIN"/>
    <property type="match status" value="1"/>
</dbReference>
<evidence type="ECO:0000259" key="2">
    <source>
        <dbReference type="Pfam" id="PF08239"/>
    </source>
</evidence>
<evidence type="ECO:0000313" key="4">
    <source>
        <dbReference type="Proteomes" id="UP001236663"/>
    </source>
</evidence>
<dbReference type="RefSeq" id="WP_163383042.1">
    <property type="nucleotide sequence ID" value="NZ_JAUFQS010000047.1"/>
</dbReference>
<dbReference type="InterPro" id="IPR011055">
    <property type="entry name" value="Dup_hybrid_motif"/>
</dbReference>
<dbReference type="Gene3D" id="2.70.70.10">
    <property type="entry name" value="Glucose Permease (Domain IIA)"/>
    <property type="match status" value="1"/>
</dbReference>
<dbReference type="Pfam" id="PF01551">
    <property type="entry name" value="Peptidase_M23"/>
    <property type="match status" value="1"/>
</dbReference>
<accession>A0ABT8CE59</accession>